<feature type="signal peptide" evidence="2">
    <location>
        <begin position="1"/>
        <end position="18"/>
    </location>
</feature>
<keyword evidence="1" id="KW-0812">Transmembrane</keyword>
<keyword evidence="1" id="KW-0472">Membrane</keyword>
<feature type="chain" id="PRO_5041444531" evidence="2">
    <location>
        <begin position="19"/>
        <end position="102"/>
    </location>
</feature>
<evidence type="ECO:0000256" key="1">
    <source>
        <dbReference type="SAM" id="Phobius"/>
    </source>
</evidence>
<evidence type="ECO:0000313" key="4">
    <source>
        <dbReference type="Proteomes" id="UP001175227"/>
    </source>
</evidence>
<keyword evidence="4" id="KW-1185">Reference proteome</keyword>
<keyword evidence="2" id="KW-0732">Signal</keyword>
<keyword evidence="1" id="KW-1133">Transmembrane helix</keyword>
<accession>A0AA39PLB9</accession>
<dbReference type="AlphaFoldDB" id="A0AA39PLB9"/>
<dbReference type="EMBL" id="JAUEPR010000004">
    <property type="protein sequence ID" value="KAK0486189.1"/>
    <property type="molecule type" value="Genomic_DNA"/>
</dbReference>
<evidence type="ECO:0000313" key="3">
    <source>
        <dbReference type="EMBL" id="KAK0486189.1"/>
    </source>
</evidence>
<gene>
    <name evidence="3" type="ORF">IW261DRAFT_1454139</name>
</gene>
<organism evidence="3 4">
    <name type="scientific">Armillaria novae-zelandiae</name>
    <dbReference type="NCBI Taxonomy" id="153914"/>
    <lineage>
        <taxon>Eukaryota</taxon>
        <taxon>Fungi</taxon>
        <taxon>Dikarya</taxon>
        <taxon>Basidiomycota</taxon>
        <taxon>Agaricomycotina</taxon>
        <taxon>Agaricomycetes</taxon>
        <taxon>Agaricomycetidae</taxon>
        <taxon>Agaricales</taxon>
        <taxon>Marasmiineae</taxon>
        <taxon>Physalacriaceae</taxon>
        <taxon>Armillaria</taxon>
    </lineage>
</organism>
<feature type="transmembrane region" description="Helical" evidence="1">
    <location>
        <begin position="52"/>
        <end position="75"/>
    </location>
</feature>
<sequence length="102" mass="11170">MLLLLSFQVAVFLSQCSAEGVEVPDTLTRPSSSIATATPTTSLPSDSRRRKFLVISMFCAAAVLIQVVAIILYLLCRARKLNMENDMQNYGKNLDEGKCVKG</sequence>
<dbReference type="Proteomes" id="UP001175227">
    <property type="component" value="Unassembled WGS sequence"/>
</dbReference>
<reference evidence="3" key="1">
    <citation type="submission" date="2023-06" db="EMBL/GenBank/DDBJ databases">
        <authorList>
            <consortium name="Lawrence Berkeley National Laboratory"/>
            <person name="Ahrendt S."/>
            <person name="Sahu N."/>
            <person name="Indic B."/>
            <person name="Wong-Bajracharya J."/>
            <person name="Merenyi Z."/>
            <person name="Ke H.-M."/>
            <person name="Monk M."/>
            <person name="Kocsube S."/>
            <person name="Drula E."/>
            <person name="Lipzen A."/>
            <person name="Balint B."/>
            <person name="Henrissat B."/>
            <person name="Andreopoulos B."/>
            <person name="Martin F.M."/>
            <person name="Harder C.B."/>
            <person name="Rigling D."/>
            <person name="Ford K.L."/>
            <person name="Foster G.D."/>
            <person name="Pangilinan J."/>
            <person name="Papanicolaou A."/>
            <person name="Barry K."/>
            <person name="LaButti K."/>
            <person name="Viragh M."/>
            <person name="Koriabine M."/>
            <person name="Yan M."/>
            <person name="Riley R."/>
            <person name="Champramary S."/>
            <person name="Plett K.L."/>
            <person name="Tsai I.J."/>
            <person name="Slot J."/>
            <person name="Sipos G."/>
            <person name="Plett J."/>
            <person name="Nagy L.G."/>
            <person name="Grigoriev I.V."/>
        </authorList>
    </citation>
    <scope>NUCLEOTIDE SEQUENCE</scope>
    <source>
        <strain evidence="3">ICMP 16352</strain>
    </source>
</reference>
<proteinExistence type="predicted"/>
<evidence type="ECO:0000256" key="2">
    <source>
        <dbReference type="SAM" id="SignalP"/>
    </source>
</evidence>
<name>A0AA39PLB9_9AGAR</name>
<comment type="caution">
    <text evidence="3">The sequence shown here is derived from an EMBL/GenBank/DDBJ whole genome shotgun (WGS) entry which is preliminary data.</text>
</comment>
<protein>
    <submittedName>
        <fullName evidence="3">Uncharacterized protein</fullName>
    </submittedName>
</protein>